<protein>
    <submittedName>
        <fullName evidence="2">Uncharacterized protein</fullName>
    </submittedName>
</protein>
<organism evidence="2 3">
    <name type="scientific">Pristionchus fissidentatus</name>
    <dbReference type="NCBI Taxonomy" id="1538716"/>
    <lineage>
        <taxon>Eukaryota</taxon>
        <taxon>Metazoa</taxon>
        <taxon>Ecdysozoa</taxon>
        <taxon>Nematoda</taxon>
        <taxon>Chromadorea</taxon>
        <taxon>Rhabditida</taxon>
        <taxon>Rhabditina</taxon>
        <taxon>Diplogasteromorpha</taxon>
        <taxon>Diplogasteroidea</taxon>
        <taxon>Neodiplogasteridae</taxon>
        <taxon>Pristionchus</taxon>
    </lineage>
</organism>
<accession>A0AAV5WV82</accession>
<evidence type="ECO:0000313" key="3">
    <source>
        <dbReference type="Proteomes" id="UP001432322"/>
    </source>
</evidence>
<gene>
    <name evidence="2" type="ORF">PFISCL1PPCAC_24816</name>
</gene>
<proteinExistence type="predicted"/>
<evidence type="ECO:0000313" key="2">
    <source>
        <dbReference type="EMBL" id="GMT33519.1"/>
    </source>
</evidence>
<dbReference type="Proteomes" id="UP001432322">
    <property type="component" value="Unassembled WGS sequence"/>
</dbReference>
<keyword evidence="3" id="KW-1185">Reference proteome</keyword>
<evidence type="ECO:0000256" key="1">
    <source>
        <dbReference type="SAM" id="MobiDB-lite"/>
    </source>
</evidence>
<feature type="compositionally biased region" description="Gly residues" evidence="1">
    <location>
        <begin position="1"/>
        <end position="26"/>
    </location>
</feature>
<comment type="caution">
    <text evidence="2">The sequence shown here is derived from an EMBL/GenBank/DDBJ whole genome shotgun (WGS) entry which is preliminary data.</text>
</comment>
<reference evidence="2" key="1">
    <citation type="submission" date="2023-10" db="EMBL/GenBank/DDBJ databases">
        <title>Genome assembly of Pristionchus species.</title>
        <authorList>
            <person name="Yoshida K."/>
            <person name="Sommer R.J."/>
        </authorList>
    </citation>
    <scope>NUCLEOTIDE SEQUENCE</scope>
    <source>
        <strain evidence="2">RS5133</strain>
    </source>
</reference>
<sequence length="131" mass="13995">MSGARFGTGNGFGGNGYGGNGFGGQTGTKRSHFETGVSGVLSQSTAKLREGLLALKALEPELFDLLLAKSETKVMEERVRAAEEELALVRAGKIPSEIAVKWSDSSGEMERKKSIIDEMIAARKAFESVKK</sequence>
<feature type="region of interest" description="Disordered" evidence="1">
    <location>
        <begin position="1"/>
        <end position="30"/>
    </location>
</feature>
<name>A0AAV5WV82_9BILA</name>
<feature type="non-terminal residue" evidence="2">
    <location>
        <position position="131"/>
    </location>
</feature>
<dbReference type="AlphaFoldDB" id="A0AAV5WV82"/>
<dbReference type="EMBL" id="BTSY01000006">
    <property type="protein sequence ID" value="GMT33519.1"/>
    <property type="molecule type" value="Genomic_DNA"/>
</dbReference>